<dbReference type="EMBL" id="MN794232">
    <property type="protein sequence ID" value="QHJ74244.1"/>
    <property type="molecule type" value="Genomic_DNA"/>
</dbReference>
<dbReference type="SMART" id="SM00731">
    <property type="entry name" value="SprT"/>
    <property type="match status" value="1"/>
</dbReference>
<name>A0A6B9SWP9_9CAUD</name>
<reference evidence="3 4" key="1">
    <citation type="submission" date="2019-12" db="EMBL/GenBank/DDBJ databases">
        <authorList>
            <person name="Harris M."/>
            <person name="Ho T.C."/>
            <person name="Fruchtman H."/>
            <person name="Garin M."/>
            <person name="Kubatin V."/>
            <person name="Lu T."/>
            <person name="Xue L."/>
            <person name="Marr M.T."/>
        </authorList>
    </citation>
    <scope>NUCLEOTIDE SEQUENCE [LARGE SCALE GENOMIC DNA]</scope>
</reference>
<dbReference type="InterPro" id="IPR006640">
    <property type="entry name" value="SprT-like_domain"/>
</dbReference>
<feature type="domain" description="SprT-like" evidence="2">
    <location>
        <begin position="9"/>
        <end position="150"/>
    </location>
</feature>
<evidence type="ECO:0000313" key="3">
    <source>
        <dbReference type="EMBL" id="QHJ74244.1"/>
    </source>
</evidence>
<sequence>MTITKAEMKAIALDLMSGNNLMQRDLIAEGWSFEFSTRKAALGDCNYRTKVLRLSEVYLNARTKEEQINTITHEMAHAIAYTDFNERGHGAIWKRVHRQLGGTAERCSTVSNPEAVDSKYVVFFENAQGELEVVQKMDRMTKRFQPVHIKSLYLKGRKAETEGQLRCVSSATFKAIKADLEAKKADNAEAAKTVEPVAVPAPKAEKKAEAPKPAKKVSARGQAARDAIAEIVMTTTHKGCKSVSFEQRGKYKDWYIMIELEAHTIEQRLDTFKKKHSL</sequence>
<gene>
    <name evidence="3" type="primary">sprT</name>
    <name evidence="3" type="ORF">VH12019_00325</name>
</gene>
<feature type="region of interest" description="Disordered" evidence="1">
    <location>
        <begin position="201"/>
        <end position="220"/>
    </location>
</feature>
<organism evidence="3 4">
    <name type="scientific">Vibrio phage VH1_2019</name>
    <dbReference type="NCBI Taxonomy" id="2686307"/>
    <lineage>
        <taxon>Viruses</taxon>
        <taxon>Duplodnaviria</taxon>
        <taxon>Heunggongvirae</taxon>
        <taxon>Uroviricota</taxon>
        <taxon>Caudoviricetes</taxon>
        <taxon>Pantevenvirales</taxon>
        <taxon>Straboviridae</taxon>
        <taxon>Schizotequatrovirus</taxon>
        <taxon>Schizotequatrovirus KVP40</taxon>
    </lineage>
</organism>
<evidence type="ECO:0000313" key="4">
    <source>
        <dbReference type="Proteomes" id="UP000464957"/>
    </source>
</evidence>
<proteinExistence type="predicted"/>
<dbReference type="Proteomes" id="UP000464957">
    <property type="component" value="Segment"/>
</dbReference>
<dbReference type="GO" id="GO:0006950">
    <property type="term" value="P:response to stress"/>
    <property type="evidence" value="ECO:0007669"/>
    <property type="project" value="UniProtKB-ARBA"/>
</dbReference>
<evidence type="ECO:0000259" key="2">
    <source>
        <dbReference type="SMART" id="SM00731"/>
    </source>
</evidence>
<evidence type="ECO:0000256" key="1">
    <source>
        <dbReference type="SAM" id="MobiDB-lite"/>
    </source>
</evidence>
<feature type="compositionally biased region" description="Basic and acidic residues" evidence="1">
    <location>
        <begin position="203"/>
        <end position="212"/>
    </location>
</feature>
<accession>A0A6B9SWP9</accession>
<protein>
    <submittedName>
        <fullName evidence="3">Protein SprT</fullName>
    </submittedName>
</protein>
<dbReference type="Pfam" id="PF10263">
    <property type="entry name" value="SprT-like"/>
    <property type="match status" value="1"/>
</dbReference>